<dbReference type="Proteomes" id="UP000244338">
    <property type="component" value="Unassembled WGS sequence"/>
</dbReference>
<comment type="caution">
    <text evidence="1">The sequence shown here is derived from an EMBL/GenBank/DDBJ whole genome shotgun (WGS) entry which is preliminary data.</text>
</comment>
<name>A0A2R6Y5A8_9BACL</name>
<proteinExistence type="predicted"/>
<protein>
    <submittedName>
        <fullName evidence="1">Uncharacterized protein</fullName>
    </submittedName>
</protein>
<evidence type="ECO:0000313" key="2">
    <source>
        <dbReference type="Proteomes" id="UP000244338"/>
    </source>
</evidence>
<dbReference type="AlphaFoldDB" id="A0A2R6Y5A8"/>
<gene>
    <name evidence="1" type="ORF">BSOLF_0697</name>
</gene>
<evidence type="ECO:0000313" key="1">
    <source>
        <dbReference type="EMBL" id="PTQ57835.1"/>
    </source>
</evidence>
<sequence length="49" mass="6018">MRDHENILLTKMHLIMFRSIMEFEDLLLSMGHEHFIVYMDRENFMSTTI</sequence>
<accession>A0A2R6Y5A8</accession>
<reference evidence="2" key="1">
    <citation type="journal article" date="2018" name="Sci. Rep.">
        <title>Lignite coal burning seam in the remote Altai Mountains harbors a hydrogen-driven thermophilic microbial community.</title>
        <authorList>
            <person name="Kadnikov V.V."/>
            <person name="Mardanov A.V."/>
            <person name="Ivasenko D.A."/>
            <person name="Antsiferov D.V."/>
            <person name="Beletsky A.V."/>
            <person name="Karnachuk O.V."/>
            <person name="Ravin N.V."/>
        </authorList>
    </citation>
    <scope>NUCLEOTIDE SEQUENCE [LARGE SCALE GENOMIC DNA]</scope>
</reference>
<organism evidence="1 2">
    <name type="scientific">Candidatus Carbonibacillus altaicus</name>
    <dbReference type="NCBI Taxonomy" id="2163959"/>
    <lineage>
        <taxon>Bacteria</taxon>
        <taxon>Bacillati</taxon>
        <taxon>Bacillota</taxon>
        <taxon>Bacilli</taxon>
        <taxon>Bacillales</taxon>
        <taxon>Candidatus Carbonibacillus</taxon>
    </lineage>
</organism>
<dbReference type="EMBL" id="PEBX01000002">
    <property type="protein sequence ID" value="PTQ57835.1"/>
    <property type="molecule type" value="Genomic_DNA"/>
</dbReference>